<name>A0A432Z992_9GAMM</name>
<gene>
    <name evidence="1" type="ORF">CWI80_03920</name>
</gene>
<dbReference type="AlphaFoldDB" id="A0A432Z992"/>
<dbReference type="STRING" id="1122124.GCA_000423165_00614"/>
<sequence>MNVIFPKAFYISLIVVLVNSISFVAQGQEITLELQGEVISLNHNYQQIPDIKSVKIQFHSNLNNASIMQEGWYYNANNAFNLVSYQFSTADGTSTGLSVPTDFVSSEAASGNGLYFGGLINSTQRLSLGVRTDATDGSQNGTLLYLVRDWNYPISIYETSVGFPSLVEVENVSPYLRGRINIVDNDNYFYADINVHSLRYISADEDDDGVYFSADKCPDSDKSTTVVQNGVDSGVGNKLDAKGCTIMDRYASCEAYRSKVGYSLFSYQGPTMCQTRLGYELYNEGIIDYPELRRLRAMF</sequence>
<protein>
    <submittedName>
        <fullName evidence="1">Uncharacterized protein</fullName>
    </submittedName>
</protein>
<dbReference type="RefSeq" id="WP_026861654.1">
    <property type="nucleotide sequence ID" value="NZ_PIQE01000001.1"/>
</dbReference>
<proteinExistence type="predicted"/>
<reference evidence="2" key="1">
    <citation type="journal article" date="2018" name="Front. Microbiol.">
        <title>Genome-Based Analysis Reveals the Taxonomy and Diversity of the Family Idiomarinaceae.</title>
        <authorList>
            <person name="Liu Y."/>
            <person name="Lai Q."/>
            <person name="Shao Z."/>
        </authorList>
    </citation>
    <scope>NUCLEOTIDE SEQUENCE [LARGE SCALE GENOMIC DNA]</scope>
    <source>
        <strain evidence="2">c121</strain>
    </source>
</reference>
<accession>A0A432Z992</accession>
<dbReference type="EMBL" id="PIQE01000001">
    <property type="protein sequence ID" value="RUO74497.1"/>
    <property type="molecule type" value="Genomic_DNA"/>
</dbReference>
<dbReference type="Proteomes" id="UP000287022">
    <property type="component" value="Unassembled WGS sequence"/>
</dbReference>
<evidence type="ECO:0000313" key="2">
    <source>
        <dbReference type="Proteomes" id="UP000287022"/>
    </source>
</evidence>
<evidence type="ECO:0000313" key="1">
    <source>
        <dbReference type="EMBL" id="RUO74497.1"/>
    </source>
</evidence>
<comment type="caution">
    <text evidence="1">The sequence shown here is derived from an EMBL/GenBank/DDBJ whole genome shotgun (WGS) entry which is preliminary data.</text>
</comment>
<organism evidence="1 2">
    <name type="scientific">Pseudidiomarina sediminum</name>
    <dbReference type="NCBI Taxonomy" id="431675"/>
    <lineage>
        <taxon>Bacteria</taxon>
        <taxon>Pseudomonadati</taxon>
        <taxon>Pseudomonadota</taxon>
        <taxon>Gammaproteobacteria</taxon>
        <taxon>Alteromonadales</taxon>
        <taxon>Idiomarinaceae</taxon>
        <taxon>Pseudidiomarina</taxon>
    </lineage>
</organism>
<keyword evidence="2" id="KW-1185">Reference proteome</keyword>